<evidence type="ECO:0000256" key="1">
    <source>
        <dbReference type="SAM" id="MobiDB-lite"/>
    </source>
</evidence>
<proteinExistence type="predicted"/>
<comment type="caution">
    <text evidence="2">The sequence shown here is derived from an EMBL/GenBank/DDBJ whole genome shotgun (WGS) entry which is preliminary data.</text>
</comment>
<dbReference type="AlphaFoldDB" id="A0A918Q4Y2"/>
<organism evidence="2 3">
    <name type="scientific">Streptomyces poonensis</name>
    <dbReference type="NCBI Taxonomy" id="68255"/>
    <lineage>
        <taxon>Bacteria</taxon>
        <taxon>Bacillati</taxon>
        <taxon>Actinomycetota</taxon>
        <taxon>Actinomycetes</taxon>
        <taxon>Kitasatosporales</taxon>
        <taxon>Streptomycetaceae</taxon>
        <taxon>Streptomyces</taxon>
    </lineage>
</organism>
<sequence>MRHPVPYGPEPGTVHPCCSRRTAARTPLSGHSCGSAGDGGPGGCPRRVLRRRTPDPRPLSWARCAPHGRPAAVLAPRIHGVPARSADAELLTDPARTRDGAWLTHLVGGARRVP</sequence>
<name>A0A918Q4Y2_9ACTN</name>
<evidence type="ECO:0000313" key="3">
    <source>
        <dbReference type="Proteomes" id="UP000622166"/>
    </source>
</evidence>
<reference evidence="2" key="1">
    <citation type="journal article" date="2014" name="Int. J. Syst. Evol. Microbiol.">
        <title>Complete genome sequence of Corynebacterium casei LMG S-19264T (=DSM 44701T), isolated from a smear-ripened cheese.</title>
        <authorList>
            <consortium name="US DOE Joint Genome Institute (JGI-PGF)"/>
            <person name="Walter F."/>
            <person name="Albersmeier A."/>
            <person name="Kalinowski J."/>
            <person name="Ruckert C."/>
        </authorList>
    </citation>
    <scope>NUCLEOTIDE SEQUENCE</scope>
    <source>
        <strain evidence="2">JCM 4815</strain>
    </source>
</reference>
<feature type="region of interest" description="Disordered" evidence="1">
    <location>
        <begin position="24"/>
        <end position="63"/>
    </location>
</feature>
<dbReference type="Proteomes" id="UP000622166">
    <property type="component" value="Unassembled WGS sequence"/>
</dbReference>
<gene>
    <name evidence="2" type="ORF">GCM10010365_61170</name>
</gene>
<protein>
    <submittedName>
        <fullName evidence="2">Uncharacterized protein</fullName>
    </submittedName>
</protein>
<reference evidence="2" key="2">
    <citation type="submission" date="2020-09" db="EMBL/GenBank/DDBJ databases">
        <authorList>
            <person name="Sun Q."/>
            <person name="Ohkuma M."/>
        </authorList>
    </citation>
    <scope>NUCLEOTIDE SEQUENCE</scope>
    <source>
        <strain evidence="2">JCM 4815</strain>
    </source>
</reference>
<dbReference type="EMBL" id="BMVW01000016">
    <property type="protein sequence ID" value="GGZ32205.1"/>
    <property type="molecule type" value="Genomic_DNA"/>
</dbReference>
<keyword evidence="3" id="KW-1185">Reference proteome</keyword>
<evidence type="ECO:0000313" key="2">
    <source>
        <dbReference type="EMBL" id="GGZ32205.1"/>
    </source>
</evidence>
<accession>A0A918Q4Y2</accession>